<evidence type="ECO:0000313" key="2">
    <source>
        <dbReference type="EMBL" id="KAH7113247.1"/>
    </source>
</evidence>
<evidence type="ECO:0008006" key="4">
    <source>
        <dbReference type="Google" id="ProtNLM"/>
    </source>
</evidence>
<keyword evidence="3" id="KW-1185">Reference proteome</keyword>
<proteinExistence type="predicted"/>
<dbReference type="OrthoDB" id="4991875at2759"/>
<name>A0A9P9D6C2_9PLEO</name>
<dbReference type="Proteomes" id="UP000700596">
    <property type="component" value="Unassembled WGS sequence"/>
</dbReference>
<gene>
    <name evidence="2" type="ORF">B0J11DRAFT_446042</name>
</gene>
<evidence type="ECO:0000256" key="1">
    <source>
        <dbReference type="SAM" id="SignalP"/>
    </source>
</evidence>
<keyword evidence="1" id="KW-0732">Signal</keyword>
<evidence type="ECO:0000313" key="3">
    <source>
        <dbReference type="Proteomes" id="UP000700596"/>
    </source>
</evidence>
<dbReference type="AlphaFoldDB" id="A0A9P9D6C2"/>
<feature type="signal peptide" evidence="1">
    <location>
        <begin position="1"/>
        <end position="17"/>
    </location>
</feature>
<feature type="chain" id="PRO_5040123637" description="GPI anchored cell wall protein" evidence="1">
    <location>
        <begin position="18"/>
        <end position="211"/>
    </location>
</feature>
<dbReference type="PANTHER" id="PTHR40640">
    <property type="entry name" value="ANCHORED GLYCOPROTEIN, PUTATIVE (AFU_ORTHOLOGUE AFUA_8G04860)-RELATED"/>
    <property type="match status" value="1"/>
</dbReference>
<protein>
    <recommendedName>
        <fullName evidence="4">GPI anchored cell wall protein</fullName>
    </recommendedName>
</protein>
<accession>A0A9P9D6C2</accession>
<reference evidence="2" key="1">
    <citation type="journal article" date="2021" name="Nat. Commun.">
        <title>Genetic determinants of endophytism in the Arabidopsis root mycobiome.</title>
        <authorList>
            <person name="Mesny F."/>
            <person name="Miyauchi S."/>
            <person name="Thiergart T."/>
            <person name="Pickel B."/>
            <person name="Atanasova L."/>
            <person name="Karlsson M."/>
            <person name="Huettel B."/>
            <person name="Barry K.W."/>
            <person name="Haridas S."/>
            <person name="Chen C."/>
            <person name="Bauer D."/>
            <person name="Andreopoulos W."/>
            <person name="Pangilinan J."/>
            <person name="LaButti K."/>
            <person name="Riley R."/>
            <person name="Lipzen A."/>
            <person name="Clum A."/>
            <person name="Drula E."/>
            <person name="Henrissat B."/>
            <person name="Kohler A."/>
            <person name="Grigoriev I.V."/>
            <person name="Martin F.M."/>
            <person name="Hacquard S."/>
        </authorList>
    </citation>
    <scope>NUCLEOTIDE SEQUENCE</scope>
    <source>
        <strain evidence="2">MPI-CAGE-CH-0243</strain>
    </source>
</reference>
<organism evidence="2 3">
    <name type="scientific">Dendryphion nanum</name>
    <dbReference type="NCBI Taxonomy" id="256645"/>
    <lineage>
        <taxon>Eukaryota</taxon>
        <taxon>Fungi</taxon>
        <taxon>Dikarya</taxon>
        <taxon>Ascomycota</taxon>
        <taxon>Pezizomycotina</taxon>
        <taxon>Dothideomycetes</taxon>
        <taxon>Pleosporomycetidae</taxon>
        <taxon>Pleosporales</taxon>
        <taxon>Torulaceae</taxon>
        <taxon>Dendryphion</taxon>
    </lineage>
</organism>
<comment type="caution">
    <text evidence="2">The sequence shown here is derived from an EMBL/GenBank/DDBJ whole genome shotgun (WGS) entry which is preliminary data.</text>
</comment>
<sequence>MHQTIYLLSALASLALAQNQTFEFFFPSGAEGVDPVVSIKSVNPPTTVVAISCPTASPGFDETECGWGPGLEYTVISSTIYKGTISEPGVTMTFSCDDNIKKEEVTCGVSVGGSAAEMAYTSNVVWAKTDVARINATITAGAEKLAAQTGIQSTPIATSTTSSTAAAGSQASNTKASSTSGLVESTGAAYKFGVEGSALFALAGAAALNAW</sequence>
<dbReference type="EMBL" id="JAGMWT010000019">
    <property type="protein sequence ID" value="KAH7113247.1"/>
    <property type="molecule type" value="Genomic_DNA"/>
</dbReference>
<dbReference type="PANTHER" id="PTHR40640:SF1">
    <property type="entry name" value="ANCHORED GLYCOPROTEIN, PUTATIVE (AFU_ORTHOLOGUE AFUA_8G04860)-RELATED"/>
    <property type="match status" value="1"/>
</dbReference>